<dbReference type="CDD" id="cd06410">
    <property type="entry name" value="PB1_UP2"/>
    <property type="match status" value="1"/>
</dbReference>
<protein>
    <recommendedName>
        <fullName evidence="2">PB1 domain-containing protein</fullName>
    </recommendedName>
</protein>
<feature type="non-terminal residue" evidence="3">
    <location>
        <position position="382"/>
    </location>
</feature>
<feature type="non-terminal residue" evidence="3">
    <location>
        <position position="1"/>
    </location>
</feature>
<comment type="caution">
    <text evidence="3">The sequence shown here is derived from an EMBL/GenBank/DDBJ whole genome shotgun (WGS) entry which is preliminary data.</text>
</comment>
<dbReference type="OrthoDB" id="1720031at2759"/>
<evidence type="ECO:0000313" key="3">
    <source>
        <dbReference type="EMBL" id="EPS69269.1"/>
    </source>
</evidence>
<evidence type="ECO:0000259" key="2">
    <source>
        <dbReference type="SMART" id="SM00666"/>
    </source>
</evidence>
<dbReference type="PANTHER" id="PTHR31066">
    <property type="entry name" value="OS05G0427100 PROTEIN-RELATED"/>
    <property type="match status" value="1"/>
</dbReference>
<reference evidence="3 4" key="1">
    <citation type="journal article" date="2013" name="BMC Genomics">
        <title>The miniature genome of a carnivorous plant Genlisea aurea contains a low number of genes and short non-coding sequences.</title>
        <authorList>
            <person name="Leushkin E.V."/>
            <person name="Sutormin R.A."/>
            <person name="Nabieva E.R."/>
            <person name="Penin A.A."/>
            <person name="Kondrashov A.S."/>
            <person name="Logacheva M.D."/>
        </authorList>
    </citation>
    <scope>NUCLEOTIDE SEQUENCE [LARGE SCALE GENOMIC DNA]</scope>
</reference>
<proteinExistence type="predicted"/>
<keyword evidence="4" id="KW-1185">Reference proteome</keyword>
<dbReference type="InterPro" id="IPR000270">
    <property type="entry name" value="PB1_dom"/>
</dbReference>
<feature type="domain" description="PB1" evidence="2">
    <location>
        <begin position="33"/>
        <end position="122"/>
    </location>
</feature>
<feature type="compositionally biased region" description="Polar residues" evidence="1">
    <location>
        <begin position="182"/>
        <end position="220"/>
    </location>
</feature>
<dbReference type="PANTHER" id="PTHR31066:SF88">
    <property type="entry name" value="PB1 DOMAIN-CONTAINING PROTEIN"/>
    <property type="match status" value="1"/>
</dbReference>
<sequence>PPSSAVTATLPPIPPPSKLRLMCSYGGHIVPRPHDNSLFYSGGETRIIALDRRTTAASFSSLASHLSRALFQNLPFLLKYLLPNEDLDSLISVVCDEDLVNMLEEYDRISPPGRIRLFLFPVNSDSVRSALLERKSEHWSSGPSKSSQVSQKGLMTRNAVDSAETGTTSGGEGKLGAESVRLETSSSFGSSFTPLKAGTQDTSDQVHQFESPENSTSDIPSNIASSTHGVVDAVPQYASTLLISPYYPTYQIPLRPHDIPYQPNQPYPVYFVPIRPSQHQNFSMISNPFEANATTFSSSHPYLEPVFNPEFFGAHASESGNQAYSSISTLNRDQGASVMQQPPPLDPLISPEALTNSAAVAGEDVVFNQIYKTQPTAPVLPS</sequence>
<dbReference type="Gene3D" id="3.10.20.90">
    <property type="entry name" value="Phosphatidylinositol 3-kinase Catalytic Subunit, Chain A, domain 1"/>
    <property type="match status" value="1"/>
</dbReference>
<dbReference type="Proteomes" id="UP000015453">
    <property type="component" value="Unassembled WGS sequence"/>
</dbReference>
<feature type="region of interest" description="Disordered" evidence="1">
    <location>
        <begin position="134"/>
        <end position="220"/>
    </location>
</feature>
<dbReference type="AlphaFoldDB" id="S8CPZ7"/>
<dbReference type="SUPFAM" id="SSF54277">
    <property type="entry name" value="CAD &amp; PB1 domains"/>
    <property type="match status" value="1"/>
</dbReference>
<accession>S8CPZ7</accession>
<evidence type="ECO:0000313" key="4">
    <source>
        <dbReference type="Proteomes" id="UP000015453"/>
    </source>
</evidence>
<dbReference type="InterPro" id="IPR053198">
    <property type="entry name" value="Gynoecium_Dev_Regulator"/>
</dbReference>
<organism evidence="3 4">
    <name type="scientific">Genlisea aurea</name>
    <dbReference type="NCBI Taxonomy" id="192259"/>
    <lineage>
        <taxon>Eukaryota</taxon>
        <taxon>Viridiplantae</taxon>
        <taxon>Streptophyta</taxon>
        <taxon>Embryophyta</taxon>
        <taxon>Tracheophyta</taxon>
        <taxon>Spermatophyta</taxon>
        <taxon>Magnoliopsida</taxon>
        <taxon>eudicotyledons</taxon>
        <taxon>Gunneridae</taxon>
        <taxon>Pentapetalae</taxon>
        <taxon>asterids</taxon>
        <taxon>lamiids</taxon>
        <taxon>Lamiales</taxon>
        <taxon>Lentibulariaceae</taxon>
        <taxon>Genlisea</taxon>
    </lineage>
</organism>
<dbReference type="EMBL" id="AUSU01002199">
    <property type="protein sequence ID" value="EPS69269.1"/>
    <property type="molecule type" value="Genomic_DNA"/>
</dbReference>
<evidence type="ECO:0000256" key="1">
    <source>
        <dbReference type="SAM" id="MobiDB-lite"/>
    </source>
</evidence>
<dbReference type="Pfam" id="PF00564">
    <property type="entry name" value="PB1"/>
    <property type="match status" value="1"/>
</dbReference>
<gene>
    <name evidence="3" type="ORF">M569_05498</name>
</gene>
<name>S8CPZ7_9LAMI</name>
<dbReference type="SMART" id="SM00666">
    <property type="entry name" value="PB1"/>
    <property type="match status" value="1"/>
</dbReference>
<feature type="compositionally biased region" description="Low complexity" evidence="1">
    <location>
        <begin position="140"/>
        <end position="153"/>
    </location>
</feature>